<evidence type="ECO:0000313" key="2">
    <source>
        <dbReference type="EnsemblPlants" id="PNT69304"/>
    </source>
</evidence>
<reference evidence="1" key="2">
    <citation type="submission" date="2017-06" db="EMBL/GenBank/DDBJ databases">
        <title>WGS assembly of Brachypodium distachyon.</title>
        <authorList>
            <consortium name="The International Brachypodium Initiative"/>
            <person name="Lucas S."/>
            <person name="Harmon-Smith M."/>
            <person name="Lail K."/>
            <person name="Tice H."/>
            <person name="Grimwood J."/>
            <person name="Bruce D."/>
            <person name="Barry K."/>
            <person name="Shu S."/>
            <person name="Lindquist E."/>
            <person name="Wang M."/>
            <person name="Pitluck S."/>
            <person name="Vogel J.P."/>
            <person name="Garvin D.F."/>
            <person name="Mockler T.C."/>
            <person name="Schmutz J."/>
            <person name="Rokhsar D."/>
            <person name="Bevan M.W."/>
        </authorList>
    </citation>
    <scope>NUCLEOTIDE SEQUENCE</scope>
    <source>
        <strain evidence="1">Bd21</strain>
    </source>
</reference>
<sequence length="83" mass="9327">MDGRGRRGRVGDGIGRHRAGRGFLVGTESAARLTPGGVQRDPDQRERMFFLFLQAEEDDDFLLCVQNVSPIFVLMFHGVSQIY</sequence>
<dbReference type="Proteomes" id="UP000008810">
    <property type="component" value="Chromosome 3"/>
</dbReference>
<reference evidence="2" key="3">
    <citation type="submission" date="2018-08" db="UniProtKB">
        <authorList>
            <consortium name="EnsemblPlants"/>
        </authorList>
    </citation>
    <scope>IDENTIFICATION</scope>
    <source>
        <strain evidence="2">cv. Bd21</strain>
    </source>
</reference>
<dbReference type="AlphaFoldDB" id="A0A2K2D4V2"/>
<evidence type="ECO:0000313" key="3">
    <source>
        <dbReference type="Proteomes" id="UP000008810"/>
    </source>
</evidence>
<organism evidence="1">
    <name type="scientific">Brachypodium distachyon</name>
    <name type="common">Purple false brome</name>
    <name type="synonym">Trachynia distachya</name>
    <dbReference type="NCBI Taxonomy" id="15368"/>
    <lineage>
        <taxon>Eukaryota</taxon>
        <taxon>Viridiplantae</taxon>
        <taxon>Streptophyta</taxon>
        <taxon>Embryophyta</taxon>
        <taxon>Tracheophyta</taxon>
        <taxon>Spermatophyta</taxon>
        <taxon>Magnoliopsida</taxon>
        <taxon>Liliopsida</taxon>
        <taxon>Poales</taxon>
        <taxon>Poaceae</taxon>
        <taxon>BOP clade</taxon>
        <taxon>Pooideae</taxon>
        <taxon>Stipodae</taxon>
        <taxon>Brachypodieae</taxon>
        <taxon>Brachypodium</taxon>
    </lineage>
</organism>
<name>A0A2K2D4V2_BRADI</name>
<proteinExistence type="predicted"/>
<dbReference type="EnsemblPlants" id="PNT69304">
    <property type="protein sequence ID" value="PNT69304"/>
    <property type="gene ID" value="BRADI_3g53233v3"/>
</dbReference>
<accession>A0A2K2D4V2</accession>
<gene>
    <name evidence="1" type="ORF">BRADI_3g53233v3</name>
</gene>
<dbReference type="EMBL" id="CM000882">
    <property type="protein sequence ID" value="PNT69304.1"/>
    <property type="molecule type" value="Genomic_DNA"/>
</dbReference>
<dbReference type="Gramene" id="PNT69304">
    <property type="protein sequence ID" value="PNT69304"/>
    <property type="gene ID" value="BRADI_3g53233v3"/>
</dbReference>
<reference evidence="1 2" key="1">
    <citation type="journal article" date="2010" name="Nature">
        <title>Genome sequencing and analysis of the model grass Brachypodium distachyon.</title>
        <authorList>
            <consortium name="International Brachypodium Initiative"/>
        </authorList>
    </citation>
    <scope>NUCLEOTIDE SEQUENCE [LARGE SCALE GENOMIC DNA]</scope>
    <source>
        <strain evidence="1 2">Bd21</strain>
    </source>
</reference>
<dbReference type="InParanoid" id="A0A2K2D4V2"/>
<keyword evidence="3" id="KW-1185">Reference proteome</keyword>
<protein>
    <submittedName>
        <fullName evidence="1 2">Uncharacterized protein</fullName>
    </submittedName>
</protein>
<evidence type="ECO:0000313" key="1">
    <source>
        <dbReference type="EMBL" id="PNT69304.1"/>
    </source>
</evidence>